<evidence type="ECO:0000313" key="2">
    <source>
        <dbReference type="EMBL" id="PAP77336.1"/>
    </source>
</evidence>
<dbReference type="AlphaFoldDB" id="A0A271J1F0"/>
<reference evidence="2 3" key="1">
    <citation type="submission" date="2016-11" db="EMBL/GenBank/DDBJ databases">
        <title>Study of marine rhodopsin-containing bacteria.</title>
        <authorList>
            <person name="Yoshizawa S."/>
            <person name="Kumagai Y."/>
            <person name="Kogure K."/>
        </authorList>
    </citation>
    <scope>NUCLEOTIDE SEQUENCE [LARGE SCALE GENOMIC DNA]</scope>
    <source>
        <strain evidence="2 3">SAORIC-28</strain>
    </source>
</reference>
<protein>
    <recommendedName>
        <fullName evidence="1">Glycosyltransferase 2-like domain-containing protein</fullName>
    </recommendedName>
</protein>
<dbReference type="Pfam" id="PF00535">
    <property type="entry name" value="Glycos_transf_2"/>
    <property type="match status" value="1"/>
</dbReference>
<name>A0A271J1F0_9BACT</name>
<evidence type="ECO:0000313" key="3">
    <source>
        <dbReference type="Proteomes" id="UP000216339"/>
    </source>
</evidence>
<dbReference type="PANTHER" id="PTHR43685">
    <property type="entry name" value="GLYCOSYLTRANSFERASE"/>
    <property type="match status" value="1"/>
</dbReference>
<evidence type="ECO:0000259" key="1">
    <source>
        <dbReference type="Pfam" id="PF00535"/>
    </source>
</evidence>
<feature type="domain" description="Glycosyltransferase 2-like" evidence="1">
    <location>
        <begin position="3"/>
        <end position="167"/>
    </location>
</feature>
<dbReference type="EMBL" id="MQWD01000001">
    <property type="protein sequence ID" value="PAP77336.1"/>
    <property type="molecule type" value="Genomic_DNA"/>
</dbReference>
<accession>A0A271J1F0</accession>
<dbReference type="PANTHER" id="PTHR43685:SF3">
    <property type="entry name" value="SLR2126 PROTEIN"/>
    <property type="match status" value="1"/>
</dbReference>
<comment type="caution">
    <text evidence="2">The sequence shown here is derived from an EMBL/GenBank/DDBJ whole genome shotgun (WGS) entry which is preliminary data.</text>
</comment>
<organism evidence="2 3">
    <name type="scientific">Rubrivirga marina</name>
    <dbReference type="NCBI Taxonomy" id="1196024"/>
    <lineage>
        <taxon>Bacteria</taxon>
        <taxon>Pseudomonadati</taxon>
        <taxon>Rhodothermota</taxon>
        <taxon>Rhodothermia</taxon>
        <taxon>Rhodothermales</taxon>
        <taxon>Rubricoccaceae</taxon>
        <taxon>Rubrivirga</taxon>
    </lineage>
</organism>
<dbReference type="RefSeq" id="WP_179299633.1">
    <property type="nucleotide sequence ID" value="NZ_MQWD01000001.1"/>
</dbReference>
<proteinExistence type="predicted"/>
<keyword evidence="3" id="KW-1185">Reference proteome</keyword>
<dbReference type="Gene3D" id="3.90.550.10">
    <property type="entry name" value="Spore Coat Polysaccharide Biosynthesis Protein SpsA, Chain A"/>
    <property type="match status" value="1"/>
</dbReference>
<sequence>MTSVIIPVYNGAAILPTTIPAVLALDADEILWVDDGSRDATPRLLADATAGQERARVITLGENAGRAAARNAGVATATGDVLAFFDADVEPPPGAARALAAGLGAPGAVASVARLKPVVTDPGDPYQDYVANHPRGPAAAVEPGEPIDWRYFLSGASAVRREAFERVGGFPEAVPYGEDVAFGCRLARVAPDGLRLARTVVRLHDLGDLARAVGHARQFGAAAASFDEPCPGGAVDRVRAPTWVGRAAAAAPWVLASAISVLPRGALRRRAVRYLLAATALRAAHRA</sequence>
<gene>
    <name evidence="2" type="ORF">BSZ37_13275</name>
</gene>
<dbReference type="InterPro" id="IPR029044">
    <property type="entry name" value="Nucleotide-diphossugar_trans"/>
</dbReference>
<dbReference type="InterPro" id="IPR050834">
    <property type="entry name" value="Glycosyltransf_2"/>
</dbReference>
<dbReference type="InterPro" id="IPR001173">
    <property type="entry name" value="Glyco_trans_2-like"/>
</dbReference>
<dbReference type="SUPFAM" id="SSF53448">
    <property type="entry name" value="Nucleotide-diphospho-sugar transferases"/>
    <property type="match status" value="1"/>
</dbReference>
<dbReference type="Proteomes" id="UP000216339">
    <property type="component" value="Unassembled WGS sequence"/>
</dbReference>